<keyword evidence="1" id="KW-1133">Transmembrane helix</keyword>
<sequence length="43" mass="4797">MSNSQWPIFLARFVNPSCVCVCVCVGVCVCVCARVCRRTMAHF</sequence>
<feature type="transmembrane region" description="Helical" evidence="1">
    <location>
        <begin position="13"/>
        <end position="36"/>
    </location>
</feature>
<reference evidence="2" key="2">
    <citation type="journal article" date="2015" name="Fish Shellfish Immunol.">
        <title>Early steps in the European eel (Anguilla anguilla)-Vibrio vulnificus interaction in the gills: Role of the RtxA13 toxin.</title>
        <authorList>
            <person name="Callol A."/>
            <person name="Pajuelo D."/>
            <person name="Ebbesson L."/>
            <person name="Teles M."/>
            <person name="MacKenzie S."/>
            <person name="Amaro C."/>
        </authorList>
    </citation>
    <scope>NUCLEOTIDE SEQUENCE</scope>
</reference>
<dbReference type="EMBL" id="GBXM01061659">
    <property type="protein sequence ID" value="JAH46918.1"/>
    <property type="molecule type" value="Transcribed_RNA"/>
</dbReference>
<organism evidence="2">
    <name type="scientific">Anguilla anguilla</name>
    <name type="common">European freshwater eel</name>
    <name type="synonym">Muraena anguilla</name>
    <dbReference type="NCBI Taxonomy" id="7936"/>
    <lineage>
        <taxon>Eukaryota</taxon>
        <taxon>Metazoa</taxon>
        <taxon>Chordata</taxon>
        <taxon>Craniata</taxon>
        <taxon>Vertebrata</taxon>
        <taxon>Euteleostomi</taxon>
        <taxon>Actinopterygii</taxon>
        <taxon>Neopterygii</taxon>
        <taxon>Teleostei</taxon>
        <taxon>Anguilliformes</taxon>
        <taxon>Anguillidae</taxon>
        <taxon>Anguilla</taxon>
    </lineage>
</organism>
<evidence type="ECO:0000256" key="1">
    <source>
        <dbReference type="SAM" id="Phobius"/>
    </source>
</evidence>
<accession>A0A0E9T2L4</accession>
<protein>
    <submittedName>
        <fullName evidence="2">Uncharacterized protein</fullName>
    </submittedName>
</protein>
<reference evidence="2" key="1">
    <citation type="submission" date="2014-11" db="EMBL/GenBank/DDBJ databases">
        <authorList>
            <person name="Amaro Gonzalez C."/>
        </authorList>
    </citation>
    <scope>NUCLEOTIDE SEQUENCE</scope>
</reference>
<dbReference type="AlphaFoldDB" id="A0A0E9T2L4"/>
<name>A0A0E9T2L4_ANGAN</name>
<proteinExistence type="predicted"/>
<keyword evidence="1" id="KW-0812">Transmembrane</keyword>
<evidence type="ECO:0000313" key="2">
    <source>
        <dbReference type="EMBL" id="JAH46918.1"/>
    </source>
</evidence>
<keyword evidence="1" id="KW-0472">Membrane</keyword>